<keyword evidence="4" id="KW-0010">Activator</keyword>
<evidence type="ECO:0000256" key="2">
    <source>
        <dbReference type="ARBA" id="ARBA00023015"/>
    </source>
</evidence>
<reference evidence="8" key="1">
    <citation type="submission" date="2025-08" db="UniProtKB">
        <authorList>
            <consortium name="Ensembl"/>
        </authorList>
    </citation>
    <scope>IDENTIFICATION</scope>
</reference>
<sequence length="121" mass="14230">MGRKKIQITRIMDERNRQVTFTKRKFGLMKKAYELSVLCDCEIALIIFNSSNKLFQYASTDMDKVLLKYTEYNEPHESRTNSDIVEIVDDFKKVDSTSFCSYLMLFCVPLFLLYKELPEVG</sequence>
<dbReference type="Gene3D" id="3.40.1810.10">
    <property type="entry name" value="Transcription factor, MADS-box"/>
    <property type="match status" value="1"/>
</dbReference>
<dbReference type="Ensembl" id="ENSCPGT00000021313.1">
    <property type="protein sequence ID" value="ENSCPGP00000019480.1"/>
    <property type="gene ID" value="ENSCPGG00000013627.1"/>
</dbReference>
<dbReference type="PROSITE" id="PS00350">
    <property type="entry name" value="MADS_BOX_1"/>
    <property type="match status" value="1"/>
</dbReference>
<proteinExistence type="predicted"/>
<dbReference type="GO" id="GO:0045944">
    <property type="term" value="P:positive regulation of transcription by RNA polymerase II"/>
    <property type="evidence" value="ECO:0007669"/>
    <property type="project" value="InterPro"/>
</dbReference>
<dbReference type="GO" id="GO:0042826">
    <property type="term" value="F:histone deacetylase binding"/>
    <property type="evidence" value="ECO:0007669"/>
    <property type="project" value="TreeGrafter"/>
</dbReference>
<dbReference type="CDD" id="cd00265">
    <property type="entry name" value="MADS_MEF2_like"/>
    <property type="match status" value="1"/>
</dbReference>
<dbReference type="GO" id="GO:0005634">
    <property type="term" value="C:nucleus"/>
    <property type="evidence" value="ECO:0007669"/>
    <property type="project" value="UniProtKB-SubCell"/>
</dbReference>
<evidence type="ECO:0000256" key="6">
    <source>
        <dbReference type="ARBA" id="ARBA00023242"/>
    </source>
</evidence>
<evidence type="ECO:0000256" key="5">
    <source>
        <dbReference type="ARBA" id="ARBA00023163"/>
    </source>
</evidence>
<evidence type="ECO:0000313" key="8">
    <source>
        <dbReference type="Ensembl" id="ENSCPGP00000019480.1"/>
    </source>
</evidence>
<name>A0A8C3K8X2_9CHAR</name>
<protein>
    <submittedName>
        <fullName evidence="8">Myocyte enhancer factor 2A</fullName>
    </submittedName>
</protein>
<dbReference type="GO" id="GO:0007507">
    <property type="term" value="P:heart development"/>
    <property type="evidence" value="ECO:0007669"/>
    <property type="project" value="TreeGrafter"/>
</dbReference>
<evidence type="ECO:0000259" key="7">
    <source>
        <dbReference type="PROSITE" id="PS50066"/>
    </source>
</evidence>
<dbReference type="SMART" id="SM00432">
    <property type="entry name" value="MADS"/>
    <property type="match status" value="1"/>
</dbReference>
<keyword evidence="2" id="KW-0805">Transcription regulation</keyword>
<dbReference type="GO" id="GO:0046983">
    <property type="term" value="F:protein dimerization activity"/>
    <property type="evidence" value="ECO:0007669"/>
    <property type="project" value="InterPro"/>
</dbReference>
<dbReference type="GO" id="GO:0000978">
    <property type="term" value="F:RNA polymerase II cis-regulatory region sequence-specific DNA binding"/>
    <property type="evidence" value="ECO:0007669"/>
    <property type="project" value="TreeGrafter"/>
</dbReference>
<keyword evidence="6" id="KW-0539">Nucleus</keyword>
<dbReference type="Pfam" id="PF00319">
    <property type="entry name" value="SRF-TF"/>
    <property type="match status" value="1"/>
</dbReference>
<dbReference type="FunFam" id="3.40.1810.10:FF:000001">
    <property type="entry name" value="Myocyte-specific enhancer factor 2A homolog"/>
    <property type="match status" value="1"/>
</dbReference>
<dbReference type="InterPro" id="IPR036879">
    <property type="entry name" value="TF_MADSbox_sf"/>
</dbReference>
<evidence type="ECO:0000256" key="1">
    <source>
        <dbReference type="ARBA" id="ARBA00004123"/>
    </source>
</evidence>
<reference evidence="8" key="2">
    <citation type="submission" date="2025-09" db="UniProtKB">
        <authorList>
            <consortium name="Ensembl"/>
        </authorList>
    </citation>
    <scope>IDENTIFICATION</scope>
</reference>
<dbReference type="PRINTS" id="PR00404">
    <property type="entry name" value="MADSDOMAIN"/>
</dbReference>
<keyword evidence="9" id="KW-1185">Reference proteome</keyword>
<accession>A0A8C3K8X2</accession>
<evidence type="ECO:0000313" key="9">
    <source>
        <dbReference type="Proteomes" id="UP000694419"/>
    </source>
</evidence>
<evidence type="ECO:0000256" key="3">
    <source>
        <dbReference type="ARBA" id="ARBA00023125"/>
    </source>
</evidence>
<dbReference type="InterPro" id="IPR033896">
    <property type="entry name" value="MEF2-like_N"/>
</dbReference>
<feature type="domain" description="MADS-box" evidence="7">
    <location>
        <begin position="1"/>
        <end position="61"/>
    </location>
</feature>
<organism evidence="8 9">
    <name type="scientific">Calidris pygmaea</name>
    <name type="common">Spoon-billed sandpiper</name>
    <dbReference type="NCBI Taxonomy" id="425635"/>
    <lineage>
        <taxon>Eukaryota</taxon>
        <taxon>Metazoa</taxon>
        <taxon>Chordata</taxon>
        <taxon>Craniata</taxon>
        <taxon>Vertebrata</taxon>
        <taxon>Euteleostomi</taxon>
        <taxon>Archelosauria</taxon>
        <taxon>Archosauria</taxon>
        <taxon>Dinosauria</taxon>
        <taxon>Saurischia</taxon>
        <taxon>Theropoda</taxon>
        <taxon>Coelurosauria</taxon>
        <taxon>Aves</taxon>
        <taxon>Neognathae</taxon>
        <taxon>Neoaves</taxon>
        <taxon>Charadriiformes</taxon>
        <taxon>Scolopacidae</taxon>
        <taxon>Calidris</taxon>
    </lineage>
</organism>
<keyword evidence="3" id="KW-0238">DNA-binding</keyword>
<dbReference type="PANTHER" id="PTHR11945">
    <property type="entry name" value="MADS BOX PROTEIN"/>
    <property type="match status" value="1"/>
</dbReference>
<dbReference type="PROSITE" id="PS50066">
    <property type="entry name" value="MADS_BOX_2"/>
    <property type="match status" value="1"/>
</dbReference>
<dbReference type="GO" id="GO:0030154">
    <property type="term" value="P:cell differentiation"/>
    <property type="evidence" value="ECO:0007669"/>
    <property type="project" value="TreeGrafter"/>
</dbReference>
<dbReference type="AlphaFoldDB" id="A0A8C3K8X2"/>
<dbReference type="Proteomes" id="UP000694419">
    <property type="component" value="Unplaced"/>
</dbReference>
<evidence type="ECO:0000256" key="4">
    <source>
        <dbReference type="ARBA" id="ARBA00023159"/>
    </source>
</evidence>
<dbReference type="InterPro" id="IPR002100">
    <property type="entry name" value="TF_MADSbox"/>
</dbReference>
<dbReference type="GO" id="GO:0000981">
    <property type="term" value="F:DNA-binding transcription factor activity, RNA polymerase II-specific"/>
    <property type="evidence" value="ECO:0007669"/>
    <property type="project" value="TreeGrafter"/>
</dbReference>
<dbReference type="SUPFAM" id="SSF55455">
    <property type="entry name" value="SRF-like"/>
    <property type="match status" value="1"/>
</dbReference>
<comment type="subcellular location">
    <subcellularLocation>
        <location evidence="1">Nucleus</location>
    </subcellularLocation>
</comment>
<dbReference type="PANTHER" id="PTHR11945:SF145">
    <property type="entry name" value="MYOCYTE ENHANCER FACTOR 2B-RELATED"/>
    <property type="match status" value="1"/>
</dbReference>
<keyword evidence="5" id="KW-0804">Transcription</keyword>